<dbReference type="SUPFAM" id="SSF56601">
    <property type="entry name" value="beta-lactamase/transpeptidase-like"/>
    <property type="match status" value="1"/>
</dbReference>
<dbReference type="InterPro" id="IPR032710">
    <property type="entry name" value="NTF2-like_dom_sf"/>
</dbReference>
<dbReference type="SUPFAM" id="SSF56519">
    <property type="entry name" value="Penicillin binding protein dimerisation domain"/>
    <property type="match status" value="1"/>
</dbReference>
<dbReference type="InterPro" id="IPR007887">
    <property type="entry name" value="MecA_N"/>
</dbReference>
<dbReference type="GO" id="GO:0071555">
    <property type="term" value="P:cell wall organization"/>
    <property type="evidence" value="ECO:0007669"/>
    <property type="project" value="TreeGrafter"/>
</dbReference>
<dbReference type="EC" id="3.4.16.4" evidence="4"/>
<evidence type="ECO:0000259" key="8">
    <source>
        <dbReference type="Pfam" id="PF00905"/>
    </source>
</evidence>
<dbReference type="Pfam" id="PF00905">
    <property type="entry name" value="Transpeptidase"/>
    <property type="match status" value="1"/>
</dbReference>
<dbReference type="SUPFAM" id="SSF54427">
    <property type="entry name" value="NTF2-like"/>
    <property type="match status" value="1"/>
</dbReference>
<gene>
    <name evidence="11" type="ORF">GA0061094_3138</name>
</gene>
<dbReference type="GO" id="GO:0046677">
    <property type="term" value="P:response to antibiotic"/>
    <property type="evidence" value="ECO:0007669"/>
    <property type="project" value="InterPro"/>
</dbReference>
<dbReference type="InterPro" id="IPR001460">
    <property type="entry name" value="PCN-bd_Tpept"/>
</dbReference>
<name>A0A0V8HF41_9BACI</name>
<feature type="signal peptide" evidence="7">
    <location>
        <begin position="1"/>
        <end position="19"/>
    </location>
</feature>
<dbReference type="EMBL" id="FMAU01000004">
    <property type="protein sequence ID" value="SCC21465.1"/>
    <property type="molecule type" value="Genomic_DNA"/>
</dbReference>
<dbReference type="InterPro" id="IPR050515">
    <property type="entry name" value="Beta-lactam/transpept"/>
</dbReference>
<dbReference type="OrthoDB" id="9766847at2"/>
<evidence type="ECO:0000256" key="2">
    <source>
        <dbReference type="ARBA" id="ARBA00004752"/>
    </source>
</evidence>
<evidence type="ECO:0000313" key="11">
    <source>
        <dbReference type="EMBL" id="SCC21465.1"/>
    </source>
</evidence>
<accession>A0A0V8HF41</accession>
<dbReference type="GO" id="GO:0009252">
    <property type="term" value="P:peptidoglycan biosynthetic process"/>
    <property type="evidence" value="ECO:0007669"/>
    <property type="project" value="UniProtKB-UniPathway"/>
</dbReference>
<evidence type="ECO:0000313" key="12">
    <source>
        <dbReference type="Proteomes" id="UP000181997"/>
    </source>
</evidence>
<dbReference type="Gene3D" id="3.30.1390.30">
    <property type="entry name" value="Penicillin-binding protein 2a, domain 3"/>
    <property type="match status" value="1"/>
</dbReference>
<organism evidence="11 12">
    <name type="scientific">[Bacillus] enclensis</name>
    <dbReference type="NCBI Taxonomy" id="1402860"/>
    <lineage>
        <taxon>Bacteria</taxon>
        <taxon>Bacillati</taxon>
        <taxon>Bacillota</taxon>
        <taxon>Bacilli</taxon>
        <taxon>Bacillales</taxon>
        <taxon>Bacillaceae</taxon>
        <taxon>Rossellomorea</taxon>
    </lineage>
</organism>
<dbReference type="InterPro" id="IPR012338">
    <property type="entry name" value="Beta-lactam/transpept-like"/>
</dbReference>
<evidence type="ECO:0000256" key="5">
    <source>
        <dbReference type="ARBA" id="ARBA00023136"/>
    </source>
</evidence>
<dbReference type="PANTHER" id="PTHR30627:SF25">
    <property type="entry name" value="PENICILLIN-BINDING PROTEIN 3"/>
    <property type="match status" value="1"/>
</dbReference>
<feature type="domain" description="Penicillin-binding protein dimerisation" evidence="9">
    <location>
        <begin position="157"/>
        <end position="320"/>
    </location>
</feature>
<evidence type="ECO:0000256" key="6">
    <source>
        <dbReference type="ARBA" id="ARBA00034000"/>
    </source>
</evidence>
<feature type="domain" description="Penicillin-binding protein transpeptidase" evidence="8">
    <location>
        <begin position="354"/>
        <end position="661"/>
    </location>
</feature>
<comment type="similarity">
    <text evidence="3">Belongs to the transpeptidase family.</text>
</comment>
<feature type="domain" description="NTF2-like N-terminal transpeptidase" evidence="10">
    <location>
        <begin position="27"/>
        <end position="150"/>
    </location>
</feature>
<protein>
    <recommendedName>
        <fullName evidence="4">serine-type D-Ala-D-Ala carboxypeptidase</fullName>
        <ecNumber evidence="4">3.4.16.4</ecNumber>
    </recommendedName>
</protein>
<dbReference type="GO" id="GO:0071972">
    <property type="term" value="F:peptidoglycan L,D-transpeptidase activity"/>
    <property type="evidence" value="ECO:0007669"/>
    <property type="project" value="TreeGrafter"/>
</dbReference>
<dbReference type="PROSITE" id="PS51257">
    <property type="entry name" value="PROKAR_LIPOPROTEIN"/>
    <property type="match status" value="1"/>
</dbReference>
<reference evidence="12" key="1">
    <citation type="submission" date="2016-08" db="EMBL/GenBank/DDBJ databases">
        <authorList>
            <person name="Varghese N."/>
            <person name="Submissions Spin"/>
        </authorList>
    </citation>
    <scope>NUCLEOTIDE SEQUENCE [LARGE SCALE GENOMIC DNA]</scope>
    <source>
        <strain evidence="12">SGD-1123</strain>
    </source>
</reference>
<dbReference type="Gene3D" id="3.10.450.100">
    <property type="entry name" value="NTF2-like, domain 1"/>
    <property type="match status" value="1"/>
</dbReference>
<dbReference type="RefSeq" id="WP_058299165.1">
    <property type="nucleotide sequence ID" value="NZ_FMAU01000004.1"/>
</dbReference>
<feature type="chain" id="PRO_5038553509" description="serine-type D-Ala-D-Ala carboxypeptidase" evidence="7">
    <location>
        <begin position="20"/>
        <end position="666"/>
    </location>
</feature>
<keyword evidence="5" id="KW-0472">Membrane</keyword>
<sequence>MLKKLFLLSLVAAAGMLIAGCQEKAQPDDRLKEYVDLWNDKKFEKMYDTYLSSSAKETYKKEDVVKRTNDIYGDLAVKDLKVKFKKPKEEKEWDKEKEAEFPVTISMNTLAGEVSYEETVTLKKQEKDDEENWFVDWDPSFILPDMEEGDKVGIESIPAKRGEIYDRNENPLAINGEAFQIGIVPGEFNESDLKKLSSLLEMSPEAIQKELDQSWVKPEYFVPIKKLPISERPLALDIIELSGLYSKRVEARQYPYGEATAHITGYLGKINAEKLENLKDKGYTAQSLLGISGAEEVYEDKLRGQSGQRIYLTKVNGEETPVAEQEVKDGENISLTLDAEMQKKLYDQMKDEVGTAAAVDPKTGEALALVSVPSYDPNEFALGMAGDKYDKIYNDPDKPLRNRFYQTYSPGSAMKAITASVGLKSGKLDPNKTFDIKGKRWQKDKSWGGYQVVRVFANDSVVDLESGLKYSDNIYFARVGLEMGAEAFIKGLKDFGFGEEIPMSYPIQESQISNDGKISKEIQLADSAFGQGEVLMSVVHLASAYGGIINDGTMMKPVLLKDEEQGVWKKDLLTPEQSKLMRTDLRKVVSEGIAGKAQVSGKEIAGKTGTAEIKSEQGTKGKENGWFVSYDQKNPEFILAMMLEGVEDRGGSTHTVQVAQKFYSNY</sequence>
<dbReference type="Gene3D" id="3.90.1310.10">
    <property type="entry name" value="Penicillin-binding protein 2a (Domain 2)"/>
    <property type="match status" value="1"/>
</dbReference>
<keyword evidence="7" id="KW-0732">Signal</keyword>
<evidence type="ECO:0000256" key="1">
    <source>
        <dbReference type="ARBA" id="ARBA00004370"/>
    </source>
</evidence>
<dbReference type="Pfam" id="PF05223">
    <property type="entry name" value="MecA_N"/>
    <property type="match status" value="1"/>
</dbReference>
<dbReference type="GO" id="GO:0009002">
    <property type="term" value="F:serine-type D-Ala-D-Ala carboxypeptidase activity"/>
    <property type="evidence" value="ECO:0007669"/>
    <property type="project" value="UniProtKB-EC"/>
</dbReference>
<evidence type="ECO:0000259" key="9">
    <source>
        <dbReference type="Pfam" id="PF03717"/>
    </source>
</evidence>
<evidence type="ECO:0000256" key="7">
    <source>
        <dbReference type="SAM" id="SignalP"/>
    </source>
</evidence>
<dbReference type="Gene3D" id="3.40.710.10">
    <property type="entry name" value="DD-peptidase/beta-lactamase superfamily"/>
    <property type="match status" value="1"/>
</dbReference>
<dbReference type="Pfam" id="PF03717">
    <property type="entry name" value="PBP_dimer"/>
    <property type="match status" value="1"/>
</dbReference>
<dbReference type="InterPro" id="IPR036138">
    <property type="entry name" value="PBP_dimer_sf"/>
</dbReference>
<proteinExistence type="inferred from homology"/>
<dbReference type="GO" id="GO:0008658">
    <property type="term" value="F:penicillin binding"/>
    <property type="evidence" value="ECO:0007669"/>
    <property type="project" value="InterPro"/>
</dbReference>
<dbReference type="PANTHER" id="PTHR30627">
    <property type="entry name" value="PEPTIDOGLYCAN D,D-TRANSPEPTIDASE"/>
    <property type="match status" value="1"/>
</dbReference>
<evidence type="ECO:0000256" key="3">
    <source>
        <dbReference type="ARBA" id="ARBA00007171"/>
    </source>
</evidence>
<dbReference type="UniPathway" id="UPA00219"/>
<comment type="pathway">
    <text evidence="2">Cell wall biogenesis; peptidoglycan biosynthesis.</text>
</comment>
<comment type="catalytic activity">
    <reaction evidence="6">
        <text>Preferential cleavage: (Ac)2-L-Lys-D-Ala-|-D-Ala. Also transpeptidation of peptidyl-alanyl moieties that are N-acyl substituents of D-alanine.</text>
        <dbReference type="EC" id="3.4.16.4"/>
    </reaction>
</comment>
<dbReference type="InterPro" id="IPR005311">
    <property type="entry name" value="PBP_dimer"/>
</dbReference>
<keyword evidence="12" id="KW-1185">Reference proteome</keyword>
<evidence type="ECO:0000259" key="10">
    <source>
        <dbReference type="Pfam" id="PF05223"/>
    </source>
</evidence>
<evidence type="ECO:0000256" key="4">
    <source>
        <dbReference type="ARBA" id="ARBA00012448"/>
    </source>
</evidence>
<dbReference type="GO" id="GO:0005886">
    <property type="term" value="C:plasma membrane"/>
    <property type="evidence" value="ECO:0007669"/>
    <property type="project" value="TreeGrafter"/>
</dbReference>
<dbReference type="Proteomes" id="UP000181997">
    <property type="component" value="Unassembled WGS sequence"/>
</dbReference>
<comment type="subcellular location">
    <subcellularLocation>
        <location evidence="1">Membrane</location>
    </subcellularLocation>
</comment>
<dbReference type="AlphaFoldDB" id="A0A0V8HF41"/>